<evidence type="ECO:0000313" key="2">
    <source>
        <dbReference type="Proteomes" id="UP000823775"/>
    </source>
</evidence>
<gene>
    <name evidence="1" type="ORF">HAX54_024756</name>
</gene>
<comment type="caution">
    <text evidence="1">The sequence shown here is derived from an EMBL/GenBank/DDBJ whole genome shotgun (WGS) entry which is preliminary data.</text>
</comment>
<accession>A0ABS8S7M7</accession>
<protein>
    <submittedName>
        <fullName evidence="1">Uncharacterized protein</fullName>
    </submittedName>
</protein>
<sequence>MGPLTSSYVLCGSREANEGKLFELPDRIDVHGMKKLVDPNESFFWSLFAPHPEPDPQHNAHALRAWEGNEVQFMRPQRSGVEQSRHFLTLAGSR</sequence>
<name>A0ABS8S7M7_DATST</name>
<reference evidence="1 2" key="1">
    <citation type="journal article" date="2021" name="BMC Genomics">
        <title>Datura genome reveals duplications of psychoactive alkaloid biosynthetic genes and high mutation rate following tissue culture.</title>
        <authorList>
            <person name="Rajewski A."/>
            <person name="Carter-House D."/>
            <person name="Stajich J."/>
            <person name="Litt A."/>
        </authorList>
    </citation>
    <scope>NUCLEOTIDE SEQUENCE [LARGE SCALE GENOMIC DNA]</scope>
    <source>
        <strain evidence="1">AR-01</strain>
    </source>
</reference>
<dbReference type="EMBL" id="JACEIK010000300">
    <property type="protein sequence ID" value="MCD7454389.1"/>
    <property type="molecule type" value="Genomic_DNA"/>
</dbReference>
<dbReference type="Proteomes" id="UP000823775">
    <property type="component" value="Unassembled WGS sequence"/>
</dbReference>
<proteinExistence type="predicted"/>
<keyword evidence="2" id="KW-1185">Reference proteome</keyword>
<evidence type="ECO:0000313" key="1">
    <source>
        <dbReference type="EMBL" id="MCD7454389.1"/>
    </source>
</evidence>
<organism evidence="1 2">
    <name type="scientific">Datura stramonium</name>
    <name type="common">Jimsonweed</name>
    <name type="synonym">Common thornapple</name>
    <dbReference type="NCBI Taxonomy" id="4076"/>
    <lineage>
        <taxon>Eukaryota</taxon>
        <taxon>Viridiplantae</taxon>
        <taxon>Streptophyta</taxon>
        <taxon>Embryophyta</taxon>
        <taxon>Tracheophyta</taxon>
        <taxon>Spermatophyta</taxon>
        <taxon>Magnoliopsida</taxon>
        <taxon>eudicotyledons</taxon>
        <taxon>Gunneridae</taxon>
        <taxon>Pentapetalae</taxon>
        <taxon>asterids</taxon>
        <taxon>lamiids</taxon>
        <taxon>Solanales</taxon>
        <taxon>Solanaceae</taxon>
        <taxon>Solanoideae</taxon>
        <taxon>Datureae</taxon>
        <taxon>Datura</taxon>
    </lineage>
</organism>